<accession>A0A1Y2IGW3</accession>
<dbReference type="AlphaFoldDB" id="A0A1Y2IGW3"/>
<feature type="transmembrane region" description="Helical" evidence="1">
    <location>
        <begin position="124"/>
        <end position="146"/>
    </location>
</feature>
<protein>
    <submittedName>
        <fullName evidence="2">Uncharacterized protein</fullName>
    </submittedName>
</protein>
<evidence type="ECO:0000256" key="1">
    <source>
        <dbReference type="SAM" id="Phobius"/>
    </source>
</evidence>
<reference evidence="2 3" key="1">
    <citation type="journal article" date="2015" name="Biotechnol. Biofuels">
        <title>Enhanced degradation of softwood versus hardwood by the white-rot fungus Pycnoporus coccineus.</title>
        <authorList>
            <person name="Couturier M."/>
            <person name="Navarro D."/>
            <person name="Chevret D."/>
            <person name="Henrissat B."/>
            <person name="Piumi F."/>
            <person name="Ruiz-Duenas F.J."/>
            <person name="Martinez A.T."/>
            <person name="Grigoriev I.V."/>
            <person name="Riley R."/>
            <person name="Lipzen A."/>
            <person name="Berrin J.G."/>
            <person name="Master E.R."/>
            <person name="Rosso M.N."/>
        </authorList>
    </citation>
    <scope>NUCLEOTIDE SEQUENCE [LARGE SCALE GENOMIC DNA]</scope>
    <source>
        <strain evidence="2 3">BRFM310</strain>
    </source>
</reference>
<dbReference type="EMBL" id="KZ084119">
    <property type="protein sequence ID" value="OSD00365.1"/>
    <property type="molecule type" value="Genomic_DNA"/>
</dbReference>
<name>A0A1Y2IGW3_TRAC3</name>
<proteinExistence type="predicted"/>
<gene>
    <name evidence="2" type="ORF">PYCCODRAFT_1469488</name>
</gene>
<organism evidence="2 3">
    <name type="scientific">Trametes coccinea (strain BRFM310)</name>
    <name type="common">Pycnoporus coccineus</name>
    <dbReference type="NCBI Taxonomy" id="1353009"/>
    <lineage>
        <taxon>Eukaryota</taxon>
        <taxon>Fungi</taxon>
        <taxon>Dikarya</taxon>
        <taxon>Basidiomycota</taxon>
        <taxon>Agaricomycotina</taxon>
        <taxon>Agaricomycetes</taxon>
        <taxon>Polyporales</taxon>
        <taxon>Polyporaceae</taxon>
        <taxon>Trametes</taxon>
    </lineage>
</organism>
<keyword evidence="1" id="KW-0812">Transmembrane</keyword>
<keyword evidence="1" id="KW-1133">Transmembrane helix</keyword>
<dbReference type="OrthoDB" id="2799448at2759"/>
<evidence type="ECO:0000313" key="3">
    <source>
        <dbReference type="Proteomes" id="UP000193067"/>
    </source>
</evidence>
<dbReference type="Proteomes" id="UP000193067">
    <property type="component" value="Unassembled WGS sequence"/>
</dbReference>
<sequence>MPTIIKRYNICDEYTMLITTKPLSPAAHRRHVREARLQKPVTAREMIASEAEDWREAFCPQLEEVQEVLTRFKCDPALRQGDTFRSAAPYAIFTTLIVLASIALKPDSLAHRIMESPMDHGEDILKFFGYLFGSLALCLVVLRCFIWGSAEFASLITKMETREEKQKKERKGIPTSDLLLGGFCM</sequence>
<evidence type="ECO:0000313" key="2">
    <source>
        <dbReference type="EMBL" id="OSD00365.1"/>
    </source>
</evidence>
<keyword evidence="1" id="KW-0472">Membrane</keyword>
<feature type="transmembrane region" description="Helical" evidence="1">
    <location>
        <begin position="87"/>
        <end position="104"/>
    </location>
</feature>
<keyword evidence="3" id="KW-1185">Reference proteome</keyword>